<comment type="caution">
    <text evidence="2">The sequence shown here is derived from an EMBL/GenBank/DDBJ whole genome shotgun (WGS) entry which is preliminary data.</text>
</comment>
<dbReference type="EMBL" id="BKCJ010010281">
    <property type="protein sequence ID" value="GEU90873.1"/>
    <property type="molecule type" value="Genomic_DNA"/>
</dbReference>
<gene>
    <name evidence="2" type="ORF">Tci_062851</name>
</gene>
<proteinExistence type="predicted"/>
<feature type="non-terminal residue" evidence="2">
    <location>
        <position position="1"/>
    </location>
</feature>
<protein>
    <submittedName>
        <fullName evidence="2">Uncharacterized protein</fullName>
    </submittedName>
</protein>
<evidence type="ECO:0000313" key="2">
    <source>
        <dbReference type="EMBL" id="GEU90873.1"/>
    </source>
</evidence>
<name>A0A6L2NXD9_TANCI</name>
<organism evidence="2">
    <name type="scientific">Tanacetum cinerariifolium</name>
    <name type="common">Dalmatian daisy</name>
    <name type="synonym">Chrysanthemum cinerariifolium</name>
    <dbReference type="NCBI Taxonomy" id="118510"/>
    <lineage>
        <taxon>Eukaryota</taxon>
        <taxon>Viridiplantae</taxon>
        <taxon>Streptophyta</taxon>
        <taxon>Embryophyta</taxon>
        <taxon>Tracheophyta</taxon>
        <taxon>Spermatophyta</taxon>
        <taxon>Magnoliopsida</taxon>
        <taxon>eudicotyledons</taxon>
        <taxon>Gunneridae</taxon>
        <taxon>Pentapetalae</taxon>
        <taxon>asterids</taxon>
        <taxon>campanulids</taxon>
        <taxon>Asterales</taxon>
        <taxon>Asteraceae</taxon>
        <taxon>Asteroideae</taxon>
        <taxon>Anthemideae</taxon>
        <taxon>Anthemidinae</taxon>
        <taxon>Tanacetum</taxon>
    </lineage>
</organism>
<reference evidence="2" key="1">
    <citation type="journal article" date="2019" name="Sci. Rep.">
        <title>Draft genome of Tanacetum cinerariifolium, the natural source of mosquito coil.</title>
        <authorList>
            <person name="Yamashiro T."/>
            <person name="Shiraishi A."/>
            <person name="Satake H."/>
            <person name="Nakayama K."/>
        </authorList>
    </citation>
    <scope>NUCLEOTIDE SEQUENCE</scope>
</reference>
<feature type="compositionally biased region" description="Gly residues" evidence="1">
    <location>
        <begin position="170"/>
        <end position="182"/>
    </location>
</feature>
<evidence type="ECO:0000256" key="1">
    <source>
        <dbReference type="SAM" id="MobiDB-lite"/>
    </source>
</evidence>
<feature type="region of interest" description="Disordered" evidence="1">
    <location>
        <begin position="161"/>
        <end position="207"/>
    </location>
</feature>
<dbReference type="AlphaFoldDB" id="A0A6L2NXD9"/>
<accession>A0A6L2NXD9</accession>
<sequence length="601" mass="68289">PLPLIPDNRGRRVIPFTHFINNDLEYLWGGASSQKYTTSMTKTKAADYGHIKWIKDLVPRTMWIQEPLNYDKHALWGVSHWGRKHHQLGVESYQKRLNLTKPDTYRSDLKRREAYTTYSNPRGFIYQNKDKKNRTAPIAKSLASHISSKCISQSRSIKMGASERACRSSGSGGEGSRNGGQGRVESGRKNGLNSNNNLNVGKKGNPGRWDIRNMQRTWLLGHHKYRASRSLLRLYRRFATRLIKQTSFEFLVLDVRIKPWFKETSRVIGTVMMHNVSSGRTIADASTHESTSPAKTNPKGVRRKIFAHCTQKSWVTWVAALKIHGLHRSQHSKGTGQNYLIFIQLDTPLKLNLNGTRVAAFNYVSQVYDADIEDAIEIPLVFIGINIYRGFEESMSVYDTDIEDAIEKEEEFVRKGRFDGEEDNIKDVVVVANDLCSSMIQTSINSLLEIVGCGKKASLVSIEMLFVVELRVITLSCDELELGEYGRVNFSSVGELGLDYRRAVDEKHMSEPDFEIQVQELPSINFADTQHVAGCFFPPECRTTARLHCARAFVDNRTHERLGGTHRNTGNSYSMTQQEFKSWPSQTATANINIHKDYSDN</sequence>
<feature type="compositionally biased region" description="Low complexity" evidence="1">
    <location>
        <begin position="189"/>
        <end position="203"/>
    </location>
</feature>